<gene>
    <name evidence="2" type="ORF">LU635_08775</name>
</gene>
<dbReference type="AlphaFoldDB" id="A0A9X1UWM7"/>
<keyword evidence="1" id="KW-0812">Transmembrane</keyword>
<comment type="caution">
    <text evidence="2">The sequence shown here is derived from an EMBL/GenBank/DDBJ whole genome shotgun (WGS) entry which is preliminary data.</text>
</comment>
<evidence type="ECO:0000256" key="1">
    <source>
        <dbReference type="SAM" id="Phobius"/>
    </source>
</evidence>
<evidence type="ECO:0000313" key="3">
    <source>
        <dbReference type="Proteomes" id="UP001139344"/>
    </source>
</evidence>
<proteinExistence type="predicted"/>
<keyword evidence="3" id="KW-1185">Reference proteome</keyword>
<dbReference type="PANTHER" id="PTHR37947:SF1">
    <property type="entry name" value="BLL2462 PROTEIN"/>
    <property type="match status" value="1"/>
</dbReference>
<accession>A0A9X1UWM7</accession>
<dbReference type="InterPro" id="IPR036465">
    <property type="entry name" value="vWFA_dom_sf"/>
</dbReference>
<organism evidence="2 3">
    <name type="scientific">Christiangramia crocea</name>
    <dbReference type="NCBI Taxonomy" id="2904124"/>
    <lineage>
        <taxon>Bacteria</taxon>
        <taxon>Pseudomonadati</taxon>
        <taxon>Bacteroidota</taxon>
        <taxon>Flavobacteriia</taxon>
        <taxon>Flavobacteriales</taxon>
        <taxon>Flavobacteriaceae</taxon>
        <taxon>Christiangramia</taxon>
    </lineage>
</organism>
<reference evidence="2" key="1">
    <citation type="submission" date="2021-12" db="EMBL/GenBank/DDBJ databases">
        <title>Description of Gramella crocea sp. nov., a new bacterium isolated from activated sludge.</title>
        <authorList>
            <person name="Zhang X."/>
        </authorList>
    </citation>
    <scope>NUCLEOTIDE SEQUENCE</scope>
    <source>
        <strain evidence="2">YB25</strain>
    </source>
</reference>
<feature type="transmembrane region" description="Helical" evidence="1">
    <location>
        <begin position="653"/>
        <end position="670"/>
    </location>
</feature>
<feature type="transmembrane region" description="Helical" evidence="1">
    <location>
        <begin position="6"/>
        <end position="24"/>
    </location>
</feature>
<sequence length="677" mass="78266">MAISTLLYITLALIIALGFAFFQYLFRKQHRQRKDYIFFALRSLSVFLVILLLINPKITSVEYEVEKPELIILADNSQSVAYLEEKQNLQSIARSLSENEEINRNFEVNQIGFGEDLFMEDSLDFDARHTNIYNALSETQEIFSGKQSAIVLLTDGNQSLGRDFRYYKTKKNAQVFPVVIGDTASYKDLSIERINSNKYAFLNNRFPVEIFLNYTGSEAAETSFRIMSGDNTVFSRNLRFSPDSKSQIVRTDLPASSLGVKTYKIEIDPLSDEKNIVNNQQNFAVEVIDERTSVLILTDVSHPDLGMLKKSIESNQQRKADIKYLGNNNLQITDYQLIIIYQINRRFNDLVNEILDRNYNFLIITGTQTDWNYLNSLTLGYSRNAVSQPQEIFPVYNPTFSAFQFEDIGFNDFPPLVDKFGPLEFDNSKYGILLYQELQGVKTGEPLMGVSRDSPKSGFLLGENLWRWRAKSYLDNKSFQEFDDFFGKLVQNLSAKRSRDRLNVENENFYYANENVIITAQYFDENYRFDAEESLKITVLNNDTQESFTSDLVLKNNFYQFDAGDLPAGNYAFTVEVLERNISKSGSFEVIDYNTEQQFVSANLLGMQSFAENNGTNLTFPDRIDELITKLLNNDKFRPVQKSRQKTVPLIDWYYLLFILIIILAAEWFYRKYLGLI</sequence>
<dbReference type="Gene3D" id="3.40.50.410">
    <property type="entry name" value="von Willebrand factor, type A domain"/>
    <property type="match status" value="1"/>
</dbReference>
<name>A0A9X1UWM7_9FLAO</name>
<dbReference type="RefSeq" id="WP_240098251.1">
    <property type="nucleotide sequence ID" value="NZ_JAJSON010000019.1"/>
</dbReference>
<evidence type="ECO:0000313" key="2">
    <source>
        <dbReference type="EMBL" id="MCG9971727.1"/>
    </source>
</evidence>
<keyword evidence="1" id="KW-0472">Membrane</keyword>
<dbReference type="EMBL" id="JAJSON010000019">
    <property type="protein sequence ID" value="MCG9971727.1"/>
    <property type="molecule type" value="Genomic_DNA"/>
</dbReference>
<dbReference type="PANTHER" id="PTHR37947">
    <property type="entry name" value="BLL2462 PROTEIN"/>
    <property type="match status" value="1"/>
</dbReference>
<dbReference type="Proteomes" id="UP001139344">
    <property type="component" value="Unassembled WGS sequence"/>
</dbReference>
<dbReference type="SUPFAM" id="SSF53300">
    <property type="entry name" value="vWA-like"/>
    <property type="match status" value="1"/>
</dbReference>
<feature type="transmembrane region" description="Helical" evidence="1">
    <location>
        <begin position="36"/>
        <end position="54"/>
    </location>
</feature>
<protein>
    <submittedName>
        <fullName evidence="2">VWA domain-containing protein</fullName>
    </submittedName>
</protein>
<keyword evidence="1" id="KW-1133">Transmembrane helix</keyword>